<dbReference type="Gene3D" id="3.90.920.10">
    <property type="entry name" value="DNA primase, PRIM domain"/>
    <property type="match status" value="1"/>
</dbReference>
<sequence>MSNEEKQQVDETFVTPWNLAIYYRRIFPSHIYCKWLAYGEPATCSQFAQREFSFTLENDVYRRYLSFSNHMEFEKELIKLCPEKIDIGAVYSAKPKDHKMLSAAQFYPIERELVFDIDMTDYDDVRFCCRGADICSKCWTLMRFAMQIMDRVLHEDFGFEHRLWIYSGRRGVHCWVCDQTARELQSSIRQAIVEHITIVTGGKDSSKRVTLYTPLHPSLQRAREIILTEFDGYACLKQDFLGDDQRIERFLRLVPDDNILFFLILDRNKKKEESINKVLQMISPGLDYDESKNDFLNLKFLRRQTLRELFSQLTTSAERWAAFKQHTDAMINSVTSSTKYRKSAYTTLIDEIMFEYCYPRLDANVTKGMNHLLKSPFSIHPKTGRVSIPIHLDSLALFDPCKEGSVPKLNELCQQVEQLPKQNLPNEDGSGEKTATKQKDYNQTSLKPFIDIFARFVQQSQTSKRNETLARSDLNTMLSGEI</sequence>
<dbReference type="GO" id="GO:0046872">
    <property type="term" value="F:metal ion binding"/>
    <property type="evidence" value="ECO:0007669"/>
    <property type="project" value="UniProtKB-KW"/>
</dbReference>
<dbReference type="SUPFAM" id="SSF56747">
    <property type="entry name" value="Prim-pol domain"/>
    <property type="match status" value="1"/>
</dbReference>
<evidence type="ECO:0000256" key="6">
    <source>
        <dbReference type="ARBA" id="ARBA00022705"/>
    </source>
</evidence>
<gene>
    <name evidence="12" type="ORF">OVN521_LOCUS1379</name>
    <name evidence="11" type="ORF">WKI299_LOCUS12266</name>
</gene>
<dbReference type="AlphaFoldDB" id="A0A818YWE4"/>
<feature type="compositionally biased region" description="Basic and acidic residues" evidence="10">
    <location>
        <begin position="430"/>
        <end position="440"/>
    </location>
</feature>
<dbReference type="NCBIfam" id="TIGR00335">
    <property type="entry name" value="primase_sml"/>
    <property type="match status" value="1"/>
</dbReference>
<dbReference type="Proteomes" id="UP000663856">
    <property type="component" value="Unassembled WGS sequence"/>
</dbReference>
<feature type="region of interest" description="Disordered" evidence="10">
    <location>
        <begin position="419"/>
        <end position="440"/>
    </location>
</feature>
<evidence type="ECO:0000313" key="13">
    <source>
        <dbReference type="Proteomes" id="UP000663866"/>
    </source>
</evidence>
<evidence type="ECO:0000256" key="8">
    <source>
        <dbReference type="ARBA" id="ARBA00023163"/>
    </source>
</evidence>
<keyword evidence="13" id="KW-1185">Reference proteome</keyword>
<evidence type="ECO:0000313" key="11">
    <source>
        <dbReference type="EMBL" id="CAF2061932.1"/>
    </source>
</evidence>
<evidence type="ECO:0000256" key="5">
    <source>
        <dbReference type="ARBA" id="ARBA00022695"/>
    </source>
</evidence>
<dbReference type="EMBL" id="CAJNRF010004631">
    <property type="protein sequence ID" value="CAF2061932.1"/>
    <property type="molecule type" value="Genomic_DNA"/>
</dbReference>
<dbReference type="PANTHER" id="PTHR10536">
    <property type="entry name" value="DNA PRIMASE SMALL SUBUNIT"/>
    <property type="match status" value="1"/>
</dbReference>
<dbReference type="Pfam" id="PF01896">
    <property type="entry name" value="DNA_primase_S"/>
    <property type="match status" value="1"/>
</dbReference>
<keyword evidence="5" id="KW-0548">Nucleotidyltransferase</keyword>
<keyword evidence="3 9" id="KW-0639">Primosome</keyword>
<keyword evidence="6 9" id="KW-0235">DNA replication</keyword>
<evidence type="ECO:0000313" key="12">
    <source>
        <dbReference type="EMBL" id="CAF3755463.1"/>
    </source>
</evidence>
<dbReference type="GO" id="GO:0006269">
    <property type="term" value="P:DNA replication, synthesis of primer"/>
    <property type="evidence" value="ECO:0007669"/>
    <property type="project" value="UniProtKB-KW"/>
</dbReference>
<evidence type="ECO:0000256" key="4">
    <source>
        <dbReference type="ARBA" id="ARBA00022679"/>
    </source>
</evidence>
<dbReference type="GO" id="GO:0005658">
    <property type="term" value="C:alpha DNA polymerase:primase complex"/>
    <property type="evidence" value="ECO:0007669"/>
    <property type="project" value="UniProtKB-ARBA"/>
</dbReference>
<comment type="caution">
    <text evidence="12">The sequence shown here is derived from an EMBL/GenBank/DDBJ whole genome shotgun (WGS) entry which is preliminary data.</text>
</comment>
<evidence type="ECO:0000256" key="3">
    <source>
        <dbReference type="ARBA" id="ARBA00022515"/>
    </source>
</evidence>
<evidence type="ECO:0000256" key="2">
    <source>
        <dbReference type="ARBA" id="ARBA00022478"/>
    </source>
</evidence>
<keyword evidence="7" id="KW-0479">Metal-binding</keyword>
<dbReference type="Proteomes" id="UP000663866">
    <property type="component" value="Unassembled WGS sequence"/>
</dbReference>
<dbReference type="CDD" id="cd04860">
    <property type="entry name" value="AE_Prim_S"/>
    <property type="match status" value="1"/>
</dbReference>
<dbReference type="InterPro" id="IPR014052">
    <property type="entry name" value="DNA_primase_ssu_euk/arc"/>
</dbReference>
<dbReference type="GO" id="GO:0003899">
    <property type="term" value="F:DNA-directed RNA polymerase activity"/>
    <property type="evidence" value="ECO:0007669"/>
    <property type="project" value="InterPro"/>
</dbReference>
<dbReference type="EC" id="2.7.7.-" evidence="9"/>
<name>A0A818YWE4_9BILA</name>
<dbReference type="InterPro" id="IPR002755">
    <property type="entry name" value="DNA_primase_S"/>
</dbReference>
<evidence type="ECO:0000256" key="10">
    <source>
        <dbReference type="SAM" id="MobiDB-lite"/>
    </source>
</evidence>
<organism evidence="12 13">
    <name type="scientific">Rotaria magnacalcarata</name>
    <dbReference type="NCBI Taxonomy" id="392030"/>
    <lineage>
        <taxon>Eukaryota</taxon>
        <taxon>Metazoa</taxon>
        <taxon>Spiralia</taxon>
        <taxon>Gnathifera</taxon>
        <taxon>Rotifera</taxon>
        <taxon>Eurotatoria</taxon>
        <taxon>Bdelloidea</taxon>
        <taxon>Philodinida</taxon>
        <taxon>Philodinidae</taxon>
        <taxon>Rotaria</taxon>
    </lineage>
</organism>
<dbReference type="EMBL" id="CAJOBG010000093">
    <property type="protein sequence ID" value="CAF3755463.1"/>
    <property type="molecule type" value="Genomic_DNA"/>
</dbReference>
<keyword evidence="8" id="KW-0804">Transcription</keyword>
<reference evidence="12" key="1">
    <citation type="submission" date="2021-02" db="EMBL/GenBank/DDBJ databases">
        <authorList>
            <person name="Nowell W R."/>
        </authorList>
    </citation>
    <scope>NUCLEOTIDE SEQUENCE</scope>
</reference>
<evidence type="ECO:0000256" key="7">
    <source>
        <dbReference type="ARBA" id="ARBA00022723"/>
    </source>
</evidence>
<comment type="similarity">
    <text evidence="1 9">Belongs to the eukaryotic-type primase small subunit family.</text>
</comment>
<proteinExistence type="inferred from homology"/>
<evidence type="ECO:0000256" key="1">
    <source>
        <dbReference type="ARBA" id="ARBA00009762"/>
    </source>
</evidence>
<keyword evidence="2 9" id="KW-0240">DNA-directed RNA polymerase</keyword>
<evidence type="ECO:0000256" key="9">
    <source>
        <dbReference type="RuleBase" id="RU003514"/>
    </source>
</evidence>
<protein>
    <recommendedName>
        <fullName evidence="9">DNA primase</fullName>
        <ecNumber evidence="9">2.7.7.-</ecNumber>
    </recommendedName>
</protein>
<keyword evidence="4 9" id="KW-0808">Transferase</keyword>
<accession>A0A818YWE4</accession>